<name>A0AB33IY61_9BACT</name>
<protein>
    <recommendedName>
        <fullName evidence="3">YcxB family protein</fullName>
    </recommendedName>
</protein>
<sequence length="265" mass="30091">MSKQELTYIAVGIIIPLVMLTIVIMTWRIVSTRRSVQPLPLGRNIDHTITCYYLTSLSKYLFYTFFNPKDLHFGTYYAFIGLLTITPINLIGPIIGAVIMLITLLYRLGRHTAHYMRLGPKMPAVELSAQGVRLTSTLDNATVCYMEDSWDAVDRVFLYRHYAKVMARKHTYYVFHDADDLDVRDKIAMHFMRHTDQPAYEAIGHPDSPSLLLSLLCLIAGPFLGLALYLIYRRDTPKSARAYFIVSLIIPTGAMLIAGISSIFT</sequence>
<feature type="transmembrane region" description="Helical" evidence="1">
    <location>
        <begin position="211"/>
        <end position="232"/>
    </location>
</feature>
<feature type="transmembrane region" description="Helical" evidence="1">
    <location>
        <begin position="78"/>
        <end position="106"/>
    </location>
</feature>
<feature type="transmembrane region" description="Helical" evidence="1">
    <location>
        <begin position="6"/>
        <end position="27"/>
    </location>
</feature>
<keyword evidence="1" id="KW-1133">Transmembrane helix</keyword>
<gene>
    <name evidence="2" type="ORF">GTC17254_24780</name>
</gene>
<dbReference type="EMBL" id="AP035786">
    <property type="protein sequence ID" value="BFO74881.1"/>
    <property type="molecule type" value="Genomic_DNA"/>
</dbReference>
<proteinExistence type="predicted"/>
<dbReference type="AlphaFoldDB" id="A0AB33IY61"/>
<reference evidence="2" key="1">
    <citation type="submission" date="2024-07" db="EMBL/GenBank/DDBJ databases">
        <title>Complete genome sequence of Prevotella sp. YM-2024 GTC17254.</title>
        <authorList>
            <person name="Hayashi M."/>
            <person name="Muto Y."/>
            <person name="Tanaka K."/>
            <person name="Niwa H."/>
        </authorList>
    </citation>
    <scope>NUCLEOTIDE SEQUENCE</scope>
    <source>
        <strain evidence="2">GTC17254</strain>
    </source>
</reference>
<evidence type="ECO:0000256" key="1">
    <source>
        <dbReference type="SAM" id="Phobius"/>
    </source>
</evidence>
<evidence type="ECO:0000313" key="2">
    <source>
        <dbReference type="EMBL" id="BFO74881.1"/>
    </source>
</evidence>
<organism evidence="2">
    <name type="scientific">Prevotella sp. GTC17254</name>
    <dbReference type="NCBI Taxonomy" id="3236794"/>
    <lineage>
        <taxon>Bacteria</taxon>
        <taxon>Pseudomonadati</taxon>
        <taxon>Bacteroidota</taxon>
        <taxon>Bacteroidia</taxon>
        <taxon>Bacteroidales</taxon>
        <taxon>Prevotellaceae</taxon>
        <taxon>Prevotella</taxon>
    </lineage>
</organism>
<keyword evidence="1" id="KW-0472">Membrane</keyword>
<keyword evidence="1" id="KW-0812">Transmembrane</keyword>
<evidence type="ECO:0008006" key="3">
    <source>
        <dbReference type="Google" id="ProtNLM"/>
    </source>
</evidence>
<accession>A0AB33IY61</accession>
<feature type="transmembrane region" description="Helical" evidence="1">
    <location>
        <begin position="244"/>
        <end position="264"/>
    </location>
</feature>